<dbReference type="AlphaFoldDB" id="R4WJK4"/>
<gene>
    <name evidence="1" type="ORF">BRPE64_ACDS28990</name>
</gene>
<evidence type="ECO:0000313" key="2">
    <source>
        <dbReference type="Proteomes" id="UP000013966"/>
    </source>
</evidence>
<evidence type="ECO:0000313" key="1">
    <source>
        <dbReference type="EMBL" id="BAN24653.1"/>
    </source>
</evidence>
<reference evidence="1 2" key="1">
    <citation type="journal article" date="2013" name="Genome Announc.">
        <title>Complete Genome Sequence of Burkholderia sp. Strain RPE64, Bacterial Symbiont of the Bean Bug Riptortus pedestris.</title>
        <authorList>
            <person name="Shibata T.F."/>
            <person name="Maeda T."/>
            <person name="Nikoh N."/>
            <person name="Yamaguchi K."/>
            <person name="Oshima K."/>
            <person name="Hattori M."/>
            <person name="Nishiyama T."/>
            <person name="Hasebe M."/>
            <person name="Fukatsu T."/>
            <person name="Kikuchi Y."/>
            <person name="Shigenobu S."/>
        </authorList>
    </citation>
    <scope>NUCLEOTIDE SEQUENCE [LARGE SCALE GENOMIC DNA]</scope>
</reference>
<reference evidence="1 2" key="2">
    <citation type="journal article" date="2018" name="Int. J. Syst. Evol. Microbiol.">
        <title>Burkholderia insecticola sp. nov., a gut symbiotic bacterium of the bean bug Riptortus pedestris.</title>
        <authorList>
            <person name="Takeshita K."/>
            <person name="Tamaki H."/>
            <person name="Ohbayashi T."/>
            <person name="Meng X.-Y."/>
            <person name="Sone T."/>
            <person name="Mitani Y."/>
            <person name="Peeters C."/>
            <person name="Kikuchi Y."/>
            <person name="Vandamme P."/>
        </authorList>
    </citation>
    <scope>NUCLEOTIDE SEQUENCE [LARGE SCALE GENOMIC DNA]</scope>
    <source>
        <strain evidence="1">RPE64</strain>
    </source>
</reference>
<dbReference type="EMBL" id="AP013058">
    <property type="protein sequence ID" value="BAN24653.1"/>
    <property type="molecule type" value="Genomic_DNA"/>
</dbReference>
<sequence>MLNRERWERKQRTQQQDQSLLTLEEQLSEANRVLNEVSHHLVMAARAIAAQKHKR</sequence>
<organism evidence="1 2">
    <name type="scientific">Caballeronia insecticola</name>
    <dbReference type="NCBI Taxonomy" id="758793"/>
    <lineage>
        <taxon>Bacteria</taxon>
        <taxon>Pseudomonadati</taxon>
        <taxon>Pseudomonadota</taxon>
        <taxon>Betaproteobacteria</taxon>
        <taxon>Burkholderiales</taxon>
        <taxon>Burkholderiaceae</taxon>
        <taxon>Caballeronia</taxon>
    </lineage>
</organism>
<protein>
    <submittedName>
        <fullName evidence="1">Uncharacterized protein</fullName>
    </submittedName>
</protein>
<accession>R4WJK4</accession>
<dbReference type="STRING" id="758793.BRPE64_ACDS28990"/>
<dbReference type="Proteomes" id="UP000013966">
    <property type="component" value="Chromosome 1"/>
</dbReference>
<name>R4WJK4_9BURK</name>
<dbReference type="KEGG" id="buo:BRPE64_ACDS28990"/>
<proteinExistence type="predicted"/>
<keyword evidence="2" id="KW-1185">Reference proteome</keyword>
<dbReference type="HOGENOM" id="CLU_3023147_0_0_4"/>